<dbReference type="EMBL" id="CP032624">
    <property type="protein sequence ID" value="AYG03948.1"/>
    <property type="molecule type" value="Genomic_DNA"/>
</dbReference>
<dbReference type="Gene3D" id="1.20.1250.20">
    <property type="entry name" value="MFS general substrate transporter like domains"/>
    <property type="match status" value="1"/>
</dbReference>
<keyword evidence="2" id="KW-1003">Cell membrane</keyword>
<reference evidence="8 9" key="1">
    <citation type="submission" date="2018-09" db="EMBL/GenBank/DDBJ databases">
        <title>Genome sequencing of strain 2DFW10M-5.</title>
        <authorList>
            <person name="Heo J."/>
            <person name="Kim S.-J."/>
            <person name="Kwon S.-W."/>
        </authorList>
    </citation>
    <scope>NUCLEOTIDE SEQUENCE [LARGE SCALE GENOMIC DNA]</scope>
    <source>
        <strain evidence="8 9">2DFW10M-5</strain>
    </source>
</reference>
<keyword evidence="5 6" id="KW-0472">Membrane</keyword>
<evidence type="ECO:0000256" key="6">
    <source>
        <dbReference type="SAM" id="Phobius"/>
    </source>
</evidence>
<accession>A0A387BMP4</accession>
<keyword evidence="4 6" id="KW-1133">Transmembrane helix</keyword>
<dbReference type="InterPro" id="IPR036259">
    <property type="entry name" value="MFS_trans_sf"/>
</dbReference>
<dbReference type="CDD" id="cd17324">
    <property type="entry name" value="MFS_NepI_like"/>
    <property type="match status" value="1"/>
</dbReference>
<feature type="transmembrane region" description="Helical" evidence="6">
    <location>
        <begin position="374"/>
        <end position="393"/>
    </location>
</feature>
<dbReference type="PANTHER" id="PTHR43124:SF3">
    <property type="entry name" value="CHLORAMPHENICOL EFFLUX PUMP RV0191"/>
    <property type="match status" value="1"/>
</dbReference>
<evidence type="ECO:0000256" key="2">
    <source>
        <dbReference type="ARBA" id="ARBA00022475"/>
    </source>
</evidence>
<proteinExistence type="predicted"/>
<dbReference type="GO" id="GO:0022857">
    <property type="term" value="F:transmembrane transporter activity"/>
    <property type="evidence" value="ECO:0007669"/>
    <property type="project" value="InterPro"/>
</dbReference>
<evidence type="ECO:0000256" key="1">
    <source>
        <dbReference type="ARBA" id="ARBA00004651"/>
    </source>
</evidence>
<dbReference type="Proteomes" id="UP000275069">
    <property type="component" value="Chromosome"/>
</dbReference>
<protein>
    <submittedName>
        <fullName evidence="8">MFS transporter</fullName>
    </submittedName>
</protein>
<dbReference type="InterPro" id="IPR050189">
    <property type="entry name" value="MFS_Efflux_Transporters"/>
</dbReference>
<keyword evidence="3 6" id="KW-0812">Transmembrane</keyword>
<dbReference type="AlphaFoldDB" id="A0A387BMP4"/>
<dbReference type="GO" id="GO:0005886">
    <property type="term" value="C:plasma membrane"/>
    <property type="evidence" value="ECO:0007669"/>
    <property type="project" value="UniProtKB-SubCell"/>
</dbReference>
<dbReference type="InterPro" id="IPR020846">
    <property type="entry name" value="MFS_dom"/>
</dbReference>
<feature type="transmembrane region" description="Helical" evidence="6">
    <location>
        <begin position="60"/>
        <end position="79"/>
    </location>
</feature>
<feature type="transmembrane region" description="Helical" evidence="6">
    <location>
        <begin position="91"/>
        <end position="110"/>
    </location>
</feature>
<feature type="transmembrane region" description="Helical" evidence="6">
    <location>
        <begin position="218"/>
        <end position="236"/>
    </location>
</feature>
<dbReference type="Pfam" id="PF07690">
    <property type="entry name" value="MFS_1"/>
    <property type="match status" value="1"/>
</dbReference>
<keyword evidence="9" id="KW-1185">Reference proteome</keyword>
<sequence>MTSTAELGLTSSLPVTKERGLPWAKLIALFTAGLIGFLTETLPAGILPQFSQSMGVSPSLAGQILTVYALGSAVAAIPVNQLLAKWRRRDVVIAALITFAVANVVTALSTNFDLTLVARFVAGVGAAVVYANVGGFAARISPAGAQARAVTIALGGAPVALTIGVPIGTFVAEHLGWRWTFWGVVAMSVGLIIWMLATLPNLEPLAATGEKPSVSRTLRHPGVITVLLVLAGWVIVHNELYTYVANYLIGLHFGQALSGVLLTFGLGSLASVLVAGALIDKHHRKLVVAAMTLFLLTAIGLVVGSDSVAVIYIAAALWGLAFGGSTSLFITAATRAAGRDADTAMALVVTIFNLGIAAGGVVGGVALAGAGSEGLAVIGVLLMIPTVVATVFARKHAFIPYRKTVTA</sequence>
<name>A0A387BMP4_9MICO</name>
<feature type="transmembrane region" description="Helical" evidence="6">
    <location>
        <begin position="179"/>
        <end position="197"/>
    </location>
</feature>
<feature type="domain" description="Major facilitator superfamily (MFS) profile" evidence="7">
    <location>
        <begin position="25"/>
        <end position="397"/>
    </location>
</feature>
<evidence type="ECO:0000259" key="7">
    <source>
        <dbReference type="PROSITE" id="PS50850"/>
    </source>
</evidence>
<feature type="transmembrane region" description="Helical" evidence="6">
    <location>
        <begin position="344"/>
        <end position="368"/>
    </location>
</feature>
<dbReference type="PANTHER" id="PTHR43124">
    <property type="entry name" value="PURINE EFFLUX PUMP PBUE"/>
    <property type="match status" value="1"/>
</dbReference>
<evidence type="ECO:0000256" key="4">
    <source>
        <dbReference type="ARBA" id="ARBA00022989"/>
    </source>
</evidence>
<dbReference type="InterPro" id="IPR011701">
    <property type="entry name" value="MFS"/>
</dbReference>
<organism evidence="8 9">
    <name type="scientific">Gryllotalpicola protaetiae</name>
    <dbReference type="NCBI Taxonomy" id="2419771"/>
    <lineage>
        <taxon>Bacteria</taxon>
        <taxon>Bacillati</taxon>
        <taxon>Actinomycetota</taxon>
        <taxon>Actinomycetes</taxon>
        <taxon>Micrococcales</taxon>
        <taxon>Microbacteriaceae</taxon>
        <taxon>Gryllotalpicola</taxon>
    </lineage>
</organism>
<gene>
    <name evidence="8" type="ORF">D7I44_10645</name>
</gene>
<feature type="transmembrane region" description="Helical" evidence="6">
    <location>
        <begin position="26"/>
        <end position="48"/>
    </location>
</feature>
<dbReference type="OrthoDB" id="2810795at2"/>
<dbReference type="PROSITE" id="PS50850">
    <property type="entry name" value="MFS"/>
    <property type="match status" value="1"/>
</dbReference>
<feature type="transmembrane region" description="Helical" evidence="6">
    <location>
        <begin position="286"/>
        <end position="303"/>
    </location>
</feature>
<feature type="transmembrane region" description="Helical" evidence="6">
    <location>
        <begin position="256"/>
        <end position="279"/>
    </location>
</feature>
<evidence type="ECO:0000313" key="8">
    <source>
        <dbReference type="EMBL" id="AYG03948.1"/>
    </source>
</evidence>
<dbReference type="RefSeq" id="WP_120789480.1">
    <property type="nucleotide sequence ID" value="NZ_CP032624.1"/>
</dbReference>
<comment type="subcellular location">
    <subcellularLocation>
        <location evidence="1">Cell membrane</location>
        <topology evidence="1">Multi-pass membrane protein</topology>
    </subcellularLocation>
</comment>
<evidence type="ECO:0000256" key="5">
    <source>
        <dbReference type="ARBA" id="ARBA00023136"/>
    </source>
</evidence>
<feature type="transmembrane region" description="Helical" evidence="6">
    <location>
        <begin position="116"/>
        <end position="137"/>
    </location>
</feature>
<dbReference type="SUPFAM" id="SSF103473">
    <property type="entry name" value="MFS general substrate transporter"/>
    <property type="match status" value="1"/>
</dbReference>
<feature type="transmembrane region" description="Helical" evidence="6">
    <location>
        <begin position="149"/>
        <end position="167"/>
    </location>
</feature>
<evidence type="ECO:0000256" key="3">
    <source>
        <dbReference type="ARBA" id="ARBA00022692"/>
    </source>
</evidence>
<evidence type="ECO:0000313" key="9">
    <source>
        <dbReference type="Proteomes" id="UP000275069"/>
    </source>
</evidence>
<dbReference type="KEGG" id="gry:D7I44_10645"/>
<feature type="transmembrane region" description="Helical" evidence="6">
    <location>
        <begin position="309"/>
        <end position="332"/>
    </location>
</feature>